<proteinExistence type="predicted"/>
<dbReference type="KEGG" id="tpla:ElP_21360"/>
<feature type="domain" description="ACT" evidence="1">
    <location>
        <begin position="5"/>
        <end position="80"/>
    </location>
</feature>
<dbReference type="AlphaFoldDB" id="A0A518H0B8"/>
<dbReference type="PANTHER" id="PTHR34875:SF6">
    <property type="entry name" value="UPF0237 PROTEIN MJ1558"/>
    <property type="match status" value="1"/>
</dbReference>
<accession>A0A518H0B8</accession>
<dbReference type="Proteomes" id="UP000317835">
    <property type="component" value="Chromosome"/>
</dbReference>
<organism evidence="2 3">
    <name type="scientific">Tautonia plasticadhaerens</name>
    <dbReference type="NCBI Taxonomy" id="2527974"/>
    <lineage>
        <taxon>Bacteria</taxon>
        <taxon>Pseudomonadati</taxon>
        <taxon>Planctomycetota</taxon>
        <taxon>Planctomycetia</taxon>
        <taxon>Isosphaerales</taxon>
        <taxon>Isosphaeraceae</taxon>
        <taxon>Tautonia</taxon>
    </lineage>
</organism>
<dbReference type="InterPro" id="IPR045865">
    <property type="entry name" value="ACT-like_dom_sf"/>
</dbReference>
<sequence>MHTYIVTVTAADRVGIVHAVTGAISERGGNIKELSQTVLRGYFTIILAVEFDGPRDPKAIREAVATRGERFDLNVAVLPDEGRHVDPVPGGDKFILTVLGEDKPGNIHRIAGSLSRRGVNIVDLHARTEGPRFSLVMEAFLPPDLKPAELRAELEQFGAELGLEAYVQHEDIFLATNEPRPVRVGSARNPEGSDVVVPH</sequence>
<reference evidence="2 3" key="1">
    <citation type="submission" date="2019-02" db="EMBL/GenBank/DDBJ databases">
        <title>Deep-cultivation of Planctomycetes and their phenomic and genomic characterization uncovers novel biology.</title>
        <authorList>
            <person name="Wiegand S."/>
            <person name="Jogler M."/>
            <person name="Boedeker C."/>
            <person name="Pinto D."/>
            <person name="Vollmers J."/>
            <person name="Rivas-Marin E."/>
            <person name="Kohn T."/>
            <person name="Peeters S.H."/>
            <person name="Heuer A."/>
            <person name="Rast P."/>
            <person name="Oberbeckmann S."/>
            <person name="Bunk B."/>
            <person name="Jeske O."/>
            <person name="Meyerdierks A."/>
            <person name="Storesund J.E."/>
            <person name="Kallscheuer N."/>
            <person name="Luecker S."/>
            <person name="Lage O.M."/>
            <person name="Pohl T."/>
            <person name="Merkel B.J."/>
            <person name="Hornburger P."/>
            <person name="Mueller R.-W."/>
            <person name="Bruemmer F."/>
            <person name="Labrenz M."/>
            <person name="Spormann A.M."/>
            <person name="Op den Camp H."/>
            <person name="Overmann J."/>
            <person name="Amann R."/>
            <person name="Jetten M.S.M."/>
            <person name="Mascher T."/>
            <person name="Medema M.H."/>
            <person name="Devos D.P."/>
            <person name="Kaster A.-K."/>
            <person name="Ovreas L."/>
            <person name="Rohde M."/>
            <person name="Galperin M.Y."/>
            <person name="Jogler C."/>
        </authorList>
    </citation>
    <scope>NUCLEOTIDE SEQUENCE [LARGE SCALE GENOMIC DNA]</scope>
    <source>
        <strain evidence="2 3">ElP</strain>
    </source>
</reference>
<dbReference type="InterPro" id="IPR002912">
    <property type="entry name" value="ACT_dom"/>
</dbReference>
<feature type="domain" description="ACT" evidence="1">
    <location>
        <begin position="95"/>
        <end position="168"/>
    </location>
</feature>
<keyword evidence="3" id="KW-1185">Reference proteome</keyword>
<dbReference type="PANTHER" id="PTHR34875">
    <property type="entry name" value="UPF0237 PROTEIN MJ1558"/>
    <property type="match status" value="1"/>
</dbReference>
<gene>
    <name evidence="2" type="ORF">ElP_21360</name>
</gene>
<dbReference type="PROSITE" id="PS51671">
    <property type="entry name" value="ACT"/>
    <property type="match status" value="2"/>
</dbReference>
<dbReference type="RefSeq" id="WP_145269017.1">
    <property type="nucleotide sequence ID" value="NZ_CP036426.1"/>
</dbReference>
<dbReference type="SUPFAM" id="SSF55021">
    <property type="entry name" value="ACT-like"/>
    <property type="match status" value="2"/>
</dbReference>
<dbReference type="Gene3D" id="3.30.70.260">
    <property type="match status" value="2"/>
</dbReference>
<protein>
    <recommendedName>
        <fullName evidence="1">ACT domain-containing protein</fullName>
    </recommendedName>
</protein>
<dbReference type="Pfam" id="PF13740">
    <property type="entry name" value="ACT_6"/>
    <property type="match status" value="2"/>
</dbReference>
<name>A0A518H0B8_9BACT</name>
<evidence type="ECO:0000313" key="2">
    <source>
        <dbReference type="EMBL" id="QDV34251.1"/>
    </source>
</evidence>
<dbReference type="InterPro" id="IPR050990">
    <property type="entry name" value="UPF0237/GcvR_regulator"/>
</dbReference>
<evidence type="ECO:0000259" key="1">
    <source>
        <dbReference type="PROSITE" id="PS51671"/>
    </source>
</evidence>
<evidence type="ECO:0000313" key="3">
    <source>
        <dbReference type="Proteomes" id="UP000317835"/>
    </source>
</evidence>
<dbReference type="OrthoDB" id="259192at2"/>
<dbReference type="EMBL" id="CP036426">
    <property type="protein sequence ID" value="QDV34251.1"/>
    <property type="molecule type" value="Genomic_DNA"/>
</dbReference>